<dbReference type="Gene3D" id="3.30.60.10">
    <property type="entry name" value="Endochitinase-like"/>
    <property type="match status" value="1"/>
</dbReference>
<evidence type="ECO:0000259" key="10">
    <source>
        <dbReference type="PROSITE" id="PS50941"/>
    </source>
</evidence>
<dbReference type="Gene3D" id="3.20.20.370">
    <property type="entry name" value="Glycoside hydrolase/deacetylase"/>
    <property type="match status" value="1"/>
</dbReference>
<keyword evidence="5" id="KW-0378">Hydrolase</keyword>
<dbReference type="SUPFAM" id="SSF57016">
    <property type="entry name" value="Plant lectins/antimicrobial peptides"/>
    <property type="match status" value="1"/>
</dbReference>
<dbReference type="OrthoDB" id="407355at2759"/>
<evidence type="ECO:0000256" key="9">
    <source>
        <dbReference type="SAM" id="MobiDB-lite"/>
    </source>
</evidence>
<dbReference type="PANTHER" id="PTHR46471:SF4">
    <property type="entry name" value="CHITIN DEACETYLASE"/>
    <property type="match status" value="1"/>
</dbReference>
<evidence type="ECO:0000256" key="7">
    <source>
        <dbReference type="ARBA" id="ARBA00023285"/>
    </source>
</evidence>
<evidence type="ECO:0000256" key="6">
    <source>
        <dbReference type="ARBA" id="ARBA00023277"/>
    </source>
</evidence>
<evidence type="ECO:0000313" key="12">
    <source>
        <dbReference type="EMBL" id="KAF3039589.1"/>
    </source>
</evidence>
<dbReference type="GO" id="GO:0016810">
    <property type="term" value="F:hydrolase activity, acting on carbon-nitrogen (but not peptide) bonds"/>
    <property type="evidence" value="ECO:0007669"/>
    <property type="project" value="InterPro"/>
</dbReference>
<evidence type="ECO:0000259" key="11">
    <source>
        <dbReference type="PROSITE" id="PS51677"/>
    </source>
</evidence>
<keyword evidence="4" id="KW-0732">Signal</keyword>
<evidence type="ECO:0000256" key="1">
    <source>
        <dbReference type="ARBA" id="ARBA00001941"/>
    </source>
</evidence>
<keyword evidence="7" id="KW-0170">Cobalt</keyword>
<dbReference type="PROSITE" id="PS50941">
    <property type="entry name" value="CHIT_BIND_I_2"/>
    <property type="match status" value="1"/>
</dbReference>
<dbReference type="PROSITE" id="PS51677">
    <property type="entry name" value="NODB"/>
    <property type="match status" value="1"/>
</dbReference>
<feature type="region of interest" description="Disordered" evidence="9">
    <location>
        <begin position="375"/>
        <end position="419"/>
    </location>
</feature>
<evidence type="ECO:0000256" key="4">
    <source>
        <dbReference type="ARBA" id="ARBA00022729"/>
    </source>
</evidence>
<evidence type="ECO:0000256" key="5">
    <source>
        <dbReference type="ARBA" id="ARBA00022801"/>
    </source>
</evidence>
<dbReference type="Proteomes" id="UP000758155">
    <property type="component" value="Unassembled WGS sequence"/>
</dbReference>
<dbReference type="EMBL" id="SWKV01000030">
    <property type="protein sequence ID" value="KAF3039589.1"/>
    <property type="molecule type" value="Genomic_DNA"/>
</dbReference>
<keyword evidence="13" id="KW-1185">Reference proteome</keyword>
<feature type="compositionally biased region" description="Low complexity" evidence="9">
    <location>
        <begin position="376"/>
        <end position="418"/>
    </location>
</feature>
<feature type="domain" description="NodB homology" evidence="11">
    <location>
        <begin position="152"/>
        <end position="354"/>
    </location>
</feature>
<dbReference type="InterPro" id="IPR011330">
    <property type="entry name" value="Glyco_hydro/deAcase_b/a-brl"/>
</dbReference>
<dbReference type="InterPro" id="IPR018371">
    <property type="entry name" value="Chitin-binding_1_CS"/>
</dbReference>
<keyword evidence="2 8" id="KW-0147">Chitin-binding</keyword>
<keyword evidence="6" id="KW-0119">Carbohydrate metabolism</keyword>
<dbReference type="Pfam" id="PF01522">
    <property type="entry name" value="Polysacc_deac_1"/>
    <property type="match status" value="1"/>
</dbReference>
<evidence type="ECO:0000256" key="2">
    <source>
        <dbReference type="ARBA" id="ARBA00022669"/>
    </source>
</evidence>
<evidence type="ECO:0000256" key="8">
    <source>
        <dbReference type="PROSITE-ProRule" id="PRU00261"/>
    </source>
</evidence>
<reference evidence="12" key="1">
    <citation type="submission" date="2019-04" db="EMBL/GenBank/DDBJ databases">
        <title>Sequencing of skin fungus with MAO and IRED activity.</title>
        <authorList>
            <person name="Marsaioli A.J."/>
            <person name="Bonatto J.M.C."/>
            <person name="Reis Junior O."/>
        </authorList>
    </citation>
    <scope>NUCLEOTIDE SEQUENCE</scope>
    <source>
        <strain evidence="12">28M1</strain>
    </source>
</reference>
<gene>
    <name evidence="12" type="ORF">E8E12_009175</name>
</gene>
<comment type="caution">
    <text evidence="12">The sequence shown here is derived from an EMBL/GenBank/DDBJ whole genome shotgun (WGS) entry which is preliminary data.</text>
</comment>
<dbReference type="GO" id="GO:0046872">
    <property type="term" value="F:metal ion binding"/>
    <property type="evidence" value="ECO:0007669"/>
    <property type="project" value="UniProtKB-KW"/>
</dbReference>
<dbReference type="InterPro" id="IPR002509">
    <property type="entry name" value="NODB_dom"/>
</dbReference>
<feature type="domain" description="Chitin-binding type-1" evidence="10">
    <location>
        <begin position="69"/>
        <end position="114"/>
    </location>
</feature>
<proteinExistence type="predicted"/>
<sequence>MRFSNAVALAAAHAPFAKAHGGIGLPKIHGLVDSLDKRADALVASFKTEIFGIDSHVDSVLEARGGASPMECGEGIGSCPADRGCCSTAGYCGSNSSYCYSPNCQYKYGPGCPEHQKPEGKSTESIPRAKIGSVPYGGSGIYGEYFACKNPGHVAITYDDGPHKDTTTTILDLFKKYDAKATFFITGNNIAKGQIDKTQEFIDVIKRMDAEGHQIASHTWTHLDLSKIDADTRKDQILNVEGALNNIVGKIPTYLRPPYSSCTPESGCEQFMSDMGYHIIYFKLNTDDYNQNPRNTFQNSLDWFKGNMTQPDMSPEKNSTISISHDIIEKTANELTELMLKTITDLGYKGVTVGECLGDPKDNWYRQFGDSADRVGANATSTSTASSSGASGTSSSSSASSLSSSSPSGSNTASGSAAPEQTTSVATAIMRNAGLAFSALAFALATSAL</sequence>
<dbReference type="PROSITE" id="PS00026">
    <property type="entry name" value="CHIT_BIND_I_1"/>
    <property type="match status" value="1"/>
</dbReference>
<dbReference type="GO" id="GO:0008061">
    <property type="term" value="F:chitin binding"/>
    <property type="evidence" value="ECO:0007669"/>
    <property type="project" value="UniProtKB-UniRule"/>
</dbReference>
<evidence type="ECO:0000313" key="13">
    <source>
        <dbReference type="Proteomes" id="UP000758155"/>
    </source>
</evidence>
<dbReference type="GO" id="GO:0005975">
    <property type="term" value="P:carbohydrate metabolic process"/>
    <property type="evidence" value="ECO:0007669"/>
    <property type="project" value="InterPro"/>
</dbReference>
<dbReference type="CDD" id="cd00035">
    <property type="entry name" value="ChtBD1"/>
    <property type="match status" value="1"/>
</dbReference>
<dbReference type="PANTHER" id="PTHR46471">
    <property type="entry name" value="CHITIN DEACETYLASE"/>
    <property type="match status" value="1"/>
</dbReference>
<keyword evidence="3" id="KW-0479">Metal-binding</keyword>
<comment type="cofactor">
    <cofactor evidence="1">
        <name>Co(2+)</name>
        <dbReference type="ChEBI" id="CHEBI:48828"/>
    </cofactor>
</comment>
<organism evidence="12 13">
    <name type="scientific">Didymella heteroderae</name>
    <dbReference type="NCBI Taxonomy" id="1769908"/>
    <lineage>
        <taxon>Eukaryota</taxon>
        <taxon>Fungi</taxon>
        <taxon>Dikarya</taxon>
        <taxon>Ascomycota</taxon>
        <taxon>Pezizomycotina</taxon>
        <taxon>Dothideomycetes</taxon>
        <taxon>Pleosporomycetidae</taxon>
        <taxon>Pleosporales</taxon>
        <taxon>Pleosporineae</taxon>
        <taxon>Didymellaceae</taxon>
        <taxon>Didymella</taxon>
    </lineage>
</organism>
<dbReference type="InterPro" id="IPR036861">
    <property type="entry name" value="Endochitinase-like_sf"/>
</dbReference>
<feature type="disulfide bond" evidence="8">
    <location>
        <begin position="85"/>
        <end position="99"/>
    </location>
</feature>
<keyword evidence="8" id="KW-1015">Disulfide bond</keyword>
<protein>
    <recommendedName>
        <fullName evidence="14">Glycoside hydrolase/deacetylase</fullName>
    </recommendedName>
</protein>
<dbReference type="SUPFAM" id="SSF88713">
    <property type="entry name" value="Glycoside hydrolase/deacetylase"/>
    <property type="match status" value="1"/>
</dbReference>
<accession>A0A9P4WRC1</accession>
<evidence type="ECO:0000256" key="3">
    <source>
        <dbReference type="ARBA" id="ARBA00022723"/>
    </source>
</evidence>
<dbReference type="AlphaFoldDB" id="A0A9P4WRC1"/>
<comment type="caution">
    <text evidence="8">Lacks conserved residue(s) required for the propagation of feature annotation.</text>
</comment>
<evidence type="ECO:0008006" key="14">
    <source>
        <dbReference type="Google" id="ProtNLM"/>
    </source>
</evidence>
<name>A0A9P4WRC1_9PLEO</name>
<dbReference type="InterPro" id="IPR001002">
    <property type="entry name" value="Chitin-bd_1"/>
</dbReference>
<dbReference type="CDD" id="cd10951">
    <property type="entry name" value="CE4_ClCDA_like"/>
    <property type="match status" value="1"/>
</dbReference>